<dbReference type="RefSeq" id="WP_253899047.1">
    <property type="nucleotide sequence ID" value="NZ_CALSBS010000029.1"/>
</dbReference>
<dbReference type="Gene3D" id="3.30.70.270">
    <property type="match status" value="1"/>
</dbReference>
<accession>A0ABM9FFK5</accession>
<dbReference type="NCBIfam" id="TIGR00254">
    <property type="entry name" value="GGDEF"/>
    <property type="match status" value="1"/>
</dbReference>
<feature type="transmembrane region" description="Helical" evidence="1">
    <location>
        <begin position="20"/>
        <end position="44"/>
    </location>
</feature>
<dbReference type="SUPFAM" id="SSF55073">
    <property type="entry name" value="Nucleotide cyclase"/>
    <property type="match status" value="1"/>
</dbReference>
<dbReference type="InterPro" id="IPR033417">
    <property type="entry name" value="CHASE8"/>
</dbReference>
<gene>
    <name evidence="4" type="ORF">FBBNIHIM_22050</name>
</gene>
<dbReference type="Gene3D" id="6.10.340.10">
    <property type="match status" value="1"/>
</dbReference>
<organism evidence="4 5">
    <name type="scientific">Pseudocitrobacter vendiensis</name>
    <dbReference type="NCBI Taxonomy" id="2488306"/>
    <lineage>
        <taxon>Bacteria</taxon>
        <taxon>Pseudomonadati</taxon>
        <taxon>Pseudomonadota</taxon>
        <taxon>Gammaproteobacteria</taxon>
        <taxon>Enterobacterales</taxon>
        <taxon>Enterobacteriaceae</taxon>
        <taxon>Pseudocitrobacter</taxon>
    </lineage>
</organism>
<evidence type="ECO:0000259" key="3">
    <source>
        <dbReference type="PROSITE" id="PS50887"/>
    </source>
</evidence>
<dbReference type="CDD" id="cd01949">
    <property type="entry name" value="GGDEF"/>
    <property type="match status" value="1"/>
</dbReference>
<dbReference type="EMBL" id="CALSBS010000029">
    <property type="protein sequence ID" value="CAH6661797.1"/>
    <property type="molecule type" value="Genomic_DNA"/>
</dbReference>
<dbReference type="InterPro" id="IPR029787">
    <property type="entry name" value="Nucleotide_cyclase"/>
</dbReference>
<dbReference type="SMART" id="SM00267">
    <property type="entry name" value="GGDEF"/>
    <property type="match status" value="1"/>
</dbReference>
<dbReference type="InterPro" id="IPR052163">
    <property type="entry name" value="DGC-Regulatory_Protein"/>
</dbReference>
<feature type="transmembrane region" description="Helical" evidence="1">
    <location>
        <begin position="154"/>
        <end position="176"/>
    </location>
</feature>
<feature type="domain" description="HAMP" evidence="2">
    <location>
        <begin position="182"/>
        <end position="235"/>
    </location>
</feature>
<keyword evidence="1" id="KW-0472">Membrane</keyword>
<feature type="domain" description="GGDEF" evidence="3">
    <location>
        <begin position="277"/>
        <end position="406"/>
    </location>
</feature>
<dbReference type="PANTHER" id="PTHR46663:SF2">
    <property type="entry name" value="GGDEF DOMAIN-CONTAINING PROTEIN"/>
    <property type="match status" value="1"/>
</dbReference>
<dbReference type="PROSITE" id="PS50887">
    <property type="entry name" value="GGDEF"/>
    <property type="match status" value="1"/>
</dbReference>
<name>A0ABM9FFK5_9ENTR</name>
<dbReference type="Proteomes" id="UP001152651">
    <property type="component" value="Unassembled WGS sequence"/>
</dbReference>
<evidence type="ECO:0000259" key="2">
    <source>
        <dbReference type="PROSITE" id="PS50885"/>
    </source>
</evidence>
<dbReference type="InterPro" id="IPR003660">
    <property type="entry name" value="HAMP_dom"/>
</dbReference>
<keyword evidence="1" id="KW-1133">Transmembrane helix</keyword>
<evidence type="ECO:0000313" key="4">
    <source>
        <dbReference type="EMBL" id="CAH6661797.1"/>
    </source>
</evidence>
<dbReference type="NCBIfam" id="NF007423">
    <property type="entry name" value="PRK09966.1"/>
    <property type="match status" value="1"/>
</dbReference>
<keyword evidence="1" id="KW-0812">Transmembrane</keyword>
<evidence type="ECO:0000313" key="5">
    <source>
        <dbReference type="Proteomes" id="UP001152651"/>
    </source>
</evidence>
<dbReference type="InterPro" id="IPR043128">
    <property type="entry name" value="Rev_trsase/Diguanyl_cyclase"/>
</dbReference>
<comment type="caution">
    <text evidence="4">The sequence shown here is derived from an EMBL/GenBank/DDBJ whole genome shotgun (WGS) entry which is preliminary data.</text>
</comment>
<dbReference type="InterPro" id="IPR000160">
    <property type="entry name" value="GGDEF_dom"/>
</dbReference>
<keyword evidence="5" id="KW-1185">Reference proteome</keyword>
<dbReference type="PROSITE" id="PS50885">
    <property type="entry name" value="HAMP"/>
    <property type="match status" value="1"/>
</dbReference>
<sequence length="406" mass="45771">MNKDYSTPPRPTFKRTLRRISVTNVFITMTLIWLLLCAASIVTLKQYAQKNLELTGSTMSHSLEAALVFKDNTAANETLTMLGKQGHFATAEVVSTDNKRFAYWHYNASAKRDALNRLVSQWLFPLPVTQPIIYNGQTIGELRLTARDSLISHFIWLSLGVLTACIVFASAVALLITRHLHEGVVTALQSITDVVHDVRTNRNFSRRVSAERIDEFHRFALDFNSLLDEMEEWQLKLQAKNAQLLRTALHDALTGLPNRAAFRSRIASLMDNPQMKASSALLFLDGDNFKRINDTWGHAAGDCVLIDAAKRLMEFSGNRHAAYRLGGDEFAVILSGVNSEDEVQRICAALSQQFIRPFDLRNGHYVPLSLSVGYALTWEHNSVEDLQELADKNMYVMKNQRSKNSL</sequence>
<dbReference type="Pfam" id="PF00990">
    <property type="entry name" value="GGDEF"/>
    <property type="match status" value="1"/>
</dbReference>
<dbReference type="PANTHER" id="PTHR46663">
    <property type="entry name" value="DIGUANYLATE CYCLASE DGCT-RELATED"/>
    <property type="match status" value="1"/>
</dbReference>
<reference evidence="4" key="1">
    <citation type="submission" date="2022-05" db="EMBL/GenBank/DDBJ databases">
        <authorList>
            <person name="Blom J."/>
        </authorList>
    </citation>
    <scope>NUCLEOTIDE SEQUENCE</scope>
    <source>
        <strain evidence="4">Type strain: CPO20170097</strain>
    </source>
</reference>
<dbReference type="Pfam" id="PF17152">
    <property type="entry name" value="CHASE8"/>
    <property type="match status" value="1"/>
</dbReference>
<protein>
    <submittedName>
        <fullName evidence="4">Diguanylate cyclase (GGDEF) domain-containing protein</fullName>
    </submittedName>
</protein>
<evidence type="ECO:0000256" key="1">
    <source>
        <dbReference type="SAM" id="Phobius"/>
    </source>
</evidence>
<proteinExistence type="predicted"/>